<keyword evidence="3" id="KW-1185">Reference proteome</keyword>
<feature type="region of interest" description="Disordered" evidence="1">
    <location>
        <begin position="95"/>
        <end position="118"/>
    </location>
</feature>
<name>A0A9W7XAM1_9POAL</name>
<evidence type="ECO:0000313" key="2">
    <source>
        <dbReference type="EMBL" id="KAJ1255123.1"/>
    </source>
</evidence>
<organism evidence="2 3">
    <name type="scientific">Paspalum vaginatum</name>
    <name type="common">seashore paspalum</name>
    <dbReference type="NCBI Taxonomy" id="158149"/>
    <lineage>
        <taxon>Eukaryota</taxon>
        <taxon>Viridiplantae</taxon>
        <taxon>Streptophyta</taxon>
        <taxon>Embryophyta</taxon>
        <taxon>Tracheophyta</taxon>
        <taxon>Spermatophyta</taxon>
        <taxon>Magnoliopsida</taxon>
        <taxon>Liliopsida</taxon>
        <taxon>Poales</taxon>
        <taxon>Poaceae</taxon>
        <taxon>PACMAD clade</taxon>
        <taxon>Panicoideae</taxon>
        <taxon>Andropogonodae</taxon>
        <taxon>Paspaleae</taxon>
        <taxon>Paspalinae</taxon>
        <taxon>Paspalum</taxon>
    </lineage>
</organism>
<accession>A0A9W7XAM1</accession>
<proteinExistence type="predicted"/>
<comment type="caution">
    <text evidence="2">The sequence shown here is derived from an EMBL/GenBank/DDBJ whole genome shotgun (WGS) entry which is preliminary data.</text>
</comment>
<reference evidence="2 3" key="1">
    <citation type="submission" date="2022-10" db="EMBL/GenBank/DDBJ databases">
        <title>WGS assembly of Paspalum vaginatum 540-79.</title>
        <authorList>
            <person name="Sun G."/>
            <person name="Wase N."/>
            <person name="Shu S."/>
            <person name="Jenkins J."/>
            <person name="Zhou B."/>
            <person name="Torres-Rodriguez J."/>
            <person name="Chen C."/>
            <person name="Sandor L."/>
            <person name="Plott C."/>
            <person name="Yoshinga Y."/>
            <person name="Daum C."/>
            <person name="Qi P."/>
            <person name="Barry K."/>
            <person name="Lipzen A."/>
            <person name="Berry L."/>
            <person name="Pedersen C."/>
            <person name="Gottilla T."/>
            <person name="Foltz A."/>
            <person name="Yu H."/>
            <person name="O'Malley R."/>
            <person name="Zhang C."/>
            <person name="Devos K."/>
            <person name="Sigmon B."/>
            <person name="Yu B."/>
            <person name="Obata T."/>
            <person name="Schmutz J."/>
            <person name="Schnable J."/>
        </authorList>
    </citation>
    <scope>NUCLEOTIDE SEQUENCE [LARGE SCALE GENOMIC DNA]</scope>
    <source>
        <strain evidence="3">cv. 540-79</strain>
    </source>
</reference>
<evidence type="ECO:0000313" key="3">
    <source>
        <dbReference type="Proteomes" id="UP001164776"/>
    </source>
</evidence>
<sequence>MIMTKDPLIELSVSISPIKQATKRPMNEEPHAEENIDEYKVWLAELIEVYPELRKEYTDDYRQATIKLTNKDEIQDSTPSLTGWPSHARRHKEKANGVCGQGPENVDEEHSKAGGPIGINHRTFVDEVAMYTRGGHHSLVLEAGDVMDNVKESITSDVLKWDLQNTDNPEQKIMDTARERYKGWRGTLSATYKAYSTDADSNEE</sequence>
<dbReference type="EMBL" id="MU629805">
    <property type="protein sequence ID" value="KAJ1255123.1"/>
    <property type="molecule type" value="Genomic_DNA"/>
</dbReference>
<dbReference type="Proteomes" id="UP001164776">
    <property type="component" value="Unassembled WGS sequence"/>
</dbReference>
<evidence type="ECO:0000256" key="1">
    <source>
        <dbReference type="SAM" id="MobiDB-lite"/>
    </source>
</evidence>
<gene>
    <name evidence="2" type="ORF">BS78_K285300</name>
</gene>
<protein>
    <submittedName>
        <fullName evidence="2">Uncharacterized protein</fullName>
    </submittedName>
</protein>
<dbReference type="AlphaFoldDB" id="A0A9W7XAM1"/>